<dbReference type="Proteomes" id="UP000013984">
    <property type="component" value="Unassembled WGS sequence"/>
</dbReference>
<comment type="caution">
    <text evidence="1">The sequence shown here is derived from an EMBL/GenBank/DDBJ whole genome shotgun (WGS) entry which is preliminary data.</text>
</comment>
<organism evidence="1 2">
    <name type="scientific">Leptospira wolbachii serovar Codice str. CDC</name>
    <dbReference type="NCBI Taxonomy" id="1218599"/>
    <lineage>
        <taxon>Bacteria</taxon>
        <taxon>Pseudomonadati</taxon>
        <taxon>Spirochaetota</taxon>
        <taxon>Spirochaetia</taxon>
        <taxon>Leptospirales</taxon>
        <taxon>Leptospiraceae</taxon>
        <taxon>Leptospira</taxon>
    </lineage>
</organism>
<gene>
    <name evidence="1" type="ORF">LEP1GSC195_3542</name>
</gene>
<keyword evidence="2" id="KW-1185">Reference proteome</keyword>
<evidence type="ECO:0000313" key="1">
    <source>
        <dbReference type="EMBL" id="EOQ95344.1"/>
    </source>
</evidence>
<sequence>MKHNIFIFLTALFLYTIFLNCGAEFAKTSLPEIQNSARISEPIL</sequence>
<protein>
    <submittedName>
        <fullName evidence="1">Uncharacterized protein</fullName>
    </submittedName>
</protein>
<dbReference type="EMBL" id="AOGZ02000014">
    <property type="protein sequence ID" value="EOQ95344.1"/>
    <property type="molecule type" value="Genomic_DNA"/>
</dbReference>
<name>R9A045_9LEPT</name>
<proteinExistence type="predicted"/>
<evidence type="ECO:0000313" key="2">
    <source>
        <dbReference type="Proteomes" id="UP000013984"/>
    </source>
</evidence>
<accession>R9A045</accession>
<dbReference type="AlphaFoldDB" id="R9A045"/>
<reference evidence="1" key="1">
    <citation type="submission" date="2013-04" db="EMBL/GenBank/DDBJ databases">
        <authorList>
            <person name="Harkins D.M."/>
            <person name="Durkin A.S."/>
            <person name="Brinkac L.M."/>
            <person name="Haft D.H."/>
            <person name="Selengut J.D."/>
            <person name="Sanka R."/>
            <person name="DePew J."/>
            <person name="Purushe J."/>
            <person name="Galloway R.L."/>
            <person name="Vinetz J.M."/>
            <person name="Sutton G.G."/>
            <person name="Nierman W.C."/>
            <person name="Fouts D.E."/>
        </authorList>
    </citation>
    <scope>NUCLEOTIDE SEQUENCE [LARGE SCALE GENOMIC DNA]</scope>
    <source>
        <strain evidence="1">CDC</strain>
    </source>
</reference>